<organism evidence="1 2">
    <name type="scientific">Patagioenas fasciata monilis</name>
    <dbReference type="NCBI Taxonomy" id="372326"/>
    <lineage>
        <taxon>Eukaryota</taxon>
        <taxon>Metazoa</taxon>
        <taxon>Chordata</taxon>
        <taxon>Craniata</taxon>
        <taxon>Vertebrata</taxon>
        <taxon>Euteleostomi</taxon>
        <taxon>Archelosauria</taxon>
        <taxon>Archosauria</taxon>
        <taxon>Dinosauria</taxon>
        <taxon>Saurischia</taxon>
        <taxon>Theropoda</taxon>
        <taxon>Coelurosauria</taxon>
        <taxon>Aves</taxon>
        <taxon>Neognathae</taxon>
        <taxon>Neoaves</taxon>
        <taxon>Columbimorphae</taxon>
        <taxon>Columbiformes</taxon>
        <taxon>Columbidae</taxon>
        <taxon>Patagioenas</taxon>
    </lineage>
</organism>
<evidence type="ECO:0000313" key="2">
    <source>
        <dbReference type="Proteomes" id="UP000190648"/>
    </source>
</evidence>
<protein>
    <submittedName>
        <fullName evidence="1">Uncharacterized protein</fullName>
    </submittedName>
</protein>
<sequence length="67" mass="7413">MRSTCCPTGQCPETLTNPCWIPTLYSKVTRQNAIPDYCRSPLPISTGHSMLPDSTGLKLQSINPLYN</sequence>
<proteinExistence type="predicted"/>
<dbReference type="Proteomes" id="UP000190648">
    <property type="component" value="Unassembled WGS sequence"/>
</dbReference>
<keyword evidence="2" id="KW-1185">Reference proteome</keyword>
<reference evidence="1 2" key="1">
    <citation type="submission" date="2016-02" db="EMBL/GenBank/DDBJ databases">
        <title>Band-tailed pigeon sequencing and assembly.</title>
        <authorList>
            <person name="Soares A.E."/>
            <person name="Novak B.J."/>
            <person name="Rice E.S."/>
            <person name="O'Connell B."/>
            <person name="Chang D."/>
            <person name="Weber S."/>
            <person name="Shapiro B."/>
        </authorList>
    </citation>
    <scope>NUCLEOTIDE SEQUENCE [LARGE SCALE GENOMIC DNA]</scope>
    <source>
        <strain evidence="1">BTP2013</strain>
        <tissue evidence="1">Blood</tissue>
    </source>
</reference>
<dbReference type="EMBL" id="LSYS01006902">
    <property type="protein sequence ID" value="OPJ73665.1"/>
    <property type="molecule type" value="Genomic_DNA"/>
</dbReference>
<comment type="caution">
    <text evidence="1">The sequence shown here is derived from an EMBL/GenBank/DDBJ whole genome shotgun (WGS) entry which is preliminary data.</text>
</comment>
<name>A0A1V4JNP6_PATFA</name>
<gene>
    <name evidence="1" type="ORF">AV530_005975</name>
</gene>
<evidence type="ECO:0000313" key="1">
    <source>
        <dbReference type="EMBL" id="OPJ73665.1"/>
    </source>
</evidence>
<dbReference type="AlphaFoldDB" id="A0A1V4JNP6"/>
<accession>A0A1V4JNP6</accession>